<evidence type="ECO:0000259" key="6">
    <source>
        <dbReference type="Pfam" id="PF00551"/>
    </source>
</evidence>
<comment type="similarity">
    <text evidence="1 5">Belongs to the Fmt family.</text>
</comment>
<comment type="caution">
    <text evidence="8">The sequence shown here is derived from an EMBL/GenBank/DDBJ whole genome shotgun (WGS) entry which is preliminary data.</text>
</comment>
<sequence>MGTPAFAVPTLQALIAAGHEVAAVYSQPPRPANRGHRLTPSPVHLAAEAAGIPVRTPRSLKGSAEQEDFAALGLDAAVVVAYGLILPAPVLWAPRLGCFNLHASLLPRWRGAAPIQRAIWAGDEETGVAVMAMSEGLDEGPIVLEERVEIGPDDTAGSLHDRLSALGGPLMVDGLALVASGRVVPRPQPAEGVTYAKKIAKDDARIDFAAPAEAVDCQIRALAPSPGAFTEILGERCKILKAEVLPETGHDAAPGTTLDERLTIACGVGAIRPLVVQRAGKGPVPVGDFLRGFAVPAGTRAG</sequence>
<comment type="function">
    <text evidence="5">Attaches a formyl group to the free amino group of methionyl-tRNA(fMet). The formyl group appears to play a dual role in the initiator identity of N-formylmethionyl-tRNA by promoting its recognition by IF2 and preventing the misappropriation of this tRNA by the elongation apparatus.</text>
</comment>
<dbReference type="Proteomes" id="UP000245461">
    <property type="component" value="Unassembled WGS sequence"/>
</dbReference>
<dbReference type="SUPFAM" id="SSF50486">
    <property type="entry name" value="FMT C-terminal domain-like"/>
    <property type="match status" value="1"/>
</dbReference>
<proteinExistence type="inferred from homology"/>
<dbReference type="PANTHER" id="PTHR11138:SF5">
    <property type="entry name" value="METHIONYL-TRNA FORMYLTRANSFERASE, MITOCHONDRIAL"/>
    <property type="match status" value="1"/>
</dbReference>
<dbReference type="EC" id="2.1.2.9" evidence="2 5"/>
<dbReference type="InterPro" id="IPR002376">
    <property type="entry name" value="Formyl_transf_N"/>
</dbReference>
<dbReference type="InterPro" id="IPR036477">
    <property type="entry name" value="Formyl_transf_N_sf"/>
</dbReference>
<dbReference type="Pfam" id="PF02911">
    <property type="entry name" value="Formyl_trans_C"/>
    <property type="match status" value="1"/>
</dbReference>
<protein>
    <recommendedName>
        <fullName evidence="2 5">Methionyl-tRNA formyltransferase</fullName>
        <ecNumber evidence="2 5">2.1.2.9</ecNumber>
    </recommendedName>
</protein>
<dbReference type="Pfam" id="PF00551">
    <property type="entry name" value="Formyl_trans_N"/>
    <property type="match status" value="1"/>
</dbReference>
<dbReference type="EMBL" id="QGLE01000006">
    <property type="protein sequence ID" value="PWR22720.1"/>
    <property type="molecule type" value="Genomic_DNA"/>
</dbReference>
<evidence type="ECO:0000313" key="9">
    <source>
        <dbReference type="Proteomes" id="UP000245461"/>
    </source>
</evidence>
<accession>A0A317E932</accession>
<dbReference type="Gene3D" id="3.40.50.12230">
    <property type="match status" value="1"/>
</dbReference>
<keyword evidence="9" id="KW-1185">Reference proteome</keyword>
<dbReference type="InterPro" id="IPR005794">
    <property type="entry name" value="Fmt"/>
</dbReference>
<gene>
    <name evidence="5" type="primary">fmt</name>
    <name evidence="8" type="ORF">DKG74_12380</name>
</gene>
<reference evidence="8 9" key="1">
    <citation type="submission" date="2018-05" db="EMBL/GenBank/DDBJ databases">
        <title>Zavarzinia sp. HR-AS.</title>
        <authorList>
            <person name="Lee Y."/>
            <person name="Jeon C.O."/>
        </authorList>
    </citation>
    <scope>NUCLEOTIDE SEQUENCE [LARGE SCALE GENOMIC DNA]</scope>
    <source>
        <strain evidence="8 9">HR-AS</strain>
    </source>
</reference>
<evidence type="ECO:0000256" key="4">
    <source>
        <dbReference type="ARBA" id="ARBA00022917"/>
    </source>
</evidence>
<dbReference type="HAMAP" id="MF_00182">
    <property type="entry name" value="Formyl_trans"/>
    <property type="match status" value="1"/>
</dbReference>
<comment type="catalytic activity">
    <reaction evidence="5">
        <text>L-methionyl-tRNA(fMet) + (6R)-10-formyltetrahydrofolate = N-formyl-L-methionyl-tRNA(fMet) + (6S)-5,6,7,8-tetrahydrofolate + H(+)</text>
        <dbReference type="Rhea" id="RHEA:24380"/>
        <dbReference type="Rhea" id="RHEA-COMP:9952"/>
        <dbReference type="Rhea" id="RHEA-COMP:9953"/>
        <dbReference type="ChEBI" id="CHEBI:15378"/>
        <dbReference type="ChEBI" id="CHEBI:57453"/>
        <dbReference type="ChEBI" id="CHEBI:78530"/>
        <dbReference type="ChEBI" id="CHEBI:78844"/>
        <dbReference type="ChEBI" id="CHEBI:195366"/>
        <dbReference type="EC" id="2.1.2.9"/>
    </reaction>
</comment>
<feature type="binding site" evidence="5">
    <location>
        <begin position="104"/>
        <end position="107"/>
    </location>
    <ligand>
        <name>(6S)-5,6,7,8-tetrahydrofolate</name>
        <dbReference type="ChEBI" id="CHEBI:57453"/>
    </ligand>
</feature>
<dbReference type="InterPro" id="IPR005793">
    <property type="entry name" value="Formyl_trans_C"/>
</dbReference>
<dbReference type="GO" id="GO:0004479">
    <property type="term" value="F:methionyl-tRNA formyltransferase activity"/>
    <property type="evidence" value="ECO:0007669"/>
    <property type="project" value="UniProtKB-UniRule"/>
</dbReference>
<dbReference type="InterPro" id="IPR011034">
    <property type="entry name" value="Formyl_transferase-like_C_sf"/>
</dbReference>
<name>A0A317E932_9PROT</name>
<dbReference type="CDD" id="cd08646">
    <property type="entry name" value="FMT_core_Met-tRNA-FMT_N"/>
    <property type="match status" value="1"/>
</dbReference>
<evidence type="ECO:0000256" key="2">
    <source>
        <dbReference type="ARBA" id="ARBA00012261"/>
    </source>
</evidence>
<dbReference type="NCBIfam" id="TIGR00460">
    <property type="entry name" value="fmt"/>
    <property type="match status" value="1"/>
</dbReference>
<dbReference type="InterPro" id="IPR041711">
    <property type="entry name" value="Met-tRNA-FMT_N"/>
</dbReference>
<feature type="domain" description="Formyl transferase N-terminal" evidence="6">
    <location>
        <begin position="2"/>
        <end position="172"/>
    </location>
</feature>
<keyword evidence="3 5" id="KW-0808">Transferase</keyword>
<dbReference type="AlphaFoldDB" id="A0A317E932"/>
<dbReference type="CDD" id="cd08704">
    <property type="entry name" value="Met_tRNA_FMT_C"/>
    <property type="match status" value="1"/>
</dbReference>
<dbReference type="PANTHER" id="PTHR11138">
    <property type="entry name" value="METHIONYL-TRNA FORMYLTRANSFERASE"/>
    <property type="match status" value="1"/>
</dbReference>
<dbReference type="InterPro" id="IPR044135">
    <property type="entry name" value="Met-tRNA-FMT_C"/>
</dbReference>
<evidence type="ECO:0000256" key="1">
    <source>
        <dbReference type="ARBA" id="ARBA00010699"/>
    </source>
</evidence>
<dbReference type="SUPFAM" id="SSF53328">
    <property type="entry name" value="Formyltransferase"/>
    <property type="match status" value="1"/>
</dbReference>
<dbReference type="GO" id="GO:0005829">
    <property type="term" value="C:cytosol"/>
    <property type="evidence" value="ECO:0007669"/>
    <property type="project" value="TreeGrafter"/>
</dbReference>
<evidence type="ECO:0000313" key="8">
    <source>
        <dbReference type="EMBL" id="PWR22720.1"/>
    </source>
</evidence>
<keyword evidence="4 5" id="KW-0648">Protein biosynthesis</keyword>
<dbReference type="OrthoDB" id="9802815at2"/>
<evidence type="ECO:0000256" key="5">
    <source>
        <dbReference type="HAMAP-Rule" id="MF_00182"/>
    </source>
</evidence>
<evidence type="ECO:0000256" key="3">
    <source>
        <dbReference type="ARBA" id="ARBA00022679"/>
    </source>
</evidence>
<feature type="domain" description="Formyl transferase C-terminal" evidence="7">
    <location>
        <begin position="198"/>
        <end position="293"/>
    </location>
</feature>
<evidence type="ECO:0000259" key="7">
    <source>
        <dbReference type="Pfam" id="PF02911"/>
    </source>
</evidence>
<dbReference type="RefSeq" id="WP_109906314.1">
    <property type="nucleotide sequence ID" value="NZ_QGLE01000006.1"/>
</dbReference>
<organism evidence="8 9">
    <name type="scientific">Zavarzinia aquatilis</name>
    <dbReference type="NCBI Taxonomy" id="2211142"/>
    <lineage>
        <taxon>Bacteria</taxon>
        <taxon>Pseudomonadati</taxon>
        <taxon>Pseudomonadota</taxon>
        <taxon>Alphaproteobacteria</taxon>
        <taxon>Rhodospirillales</taxon>
        <taxon>Zavarziniaceae</taxon>
        <taxon>Zavarzinia</taxon>
    </lineage>
</organism>